<dbReference type="PIRSF" id="PIRSF037863">
    <property type="entry name" value="SLAP"/>
    <property type="match status" value="1"/>
</dbReference>
<feature type="signal peptide" evidence="2">
    <location>
        <begin position="1"/>
        <end position="23"/>
    </location>
</feature>
<name>F8T7L9_9LACO</name>
<feature type="domain" description="S-layer protein C-terminal" evidence="3">
    <location>
        <begin position="311"/>
        <end position="373"/>
    </location>
</feature>
<dbReference type="Pfam" id="PF03217">
    <property type="entry name" value="SlpA"/>
    <property type="match status" value="2"/>
</dbReference>
<accession>F8T7L9</accession>
<dbReference type="InterPro" id="IPR055006">
    <property type="entry name" value="SlpA_N"/>
</dbReference>
<dbReference type="PRINTS" id="PR01729">
    <property type="entry name" value="SURFACELAYER"/>
</dbReference>
<feature type="domain" description="S-layer protein" evidence="5">
    <location>
        <begin position="206"/>
        <end position="305"/>
    </location>
</feature>
<keyword evidence="2" id="KW-0732">Signal</keyword>
<comment type="subcellular location">
    <subcellularLocation>
        <location evidence="1">Secreted</location>
        <location evidence="1">Cell wall</location>
        <location evidence="1">S-layer</location>
    </subcellularLocation>
    <text evidence="1">This bacterium is covered by a S-layer with hexagonal symmetry.</text>
</comment>
<feature type="domain" description="S-layer protein N-terminal" evidence="4">
    <location>
        <begin position="28"/>
        <end position="191"/>
    </location>
</feature>
<dbReference type="InterPro" id="IPR004903">
    <property type="entry name" value="S-layer_prot"/>
</dbReference>
<organism evidence="6">
    <name type="scientific">Lactobacillus crispatus</name>
    <dbReference type="NCBI Taxonomy" id="47770"/>
    <lineage>
        <taxon>Bacteria</taxon>
        <taxon>Bacillati</taxon>
        <taxon>Bacillota</taxon>
        <taxon>Bacilli</taxon>
        <taxon>Lactobacillales</taxon>
        <taxon>Lactobacillaceae</taxon>
        <taxon>Lactobacillus</taxon>
    </lineage>
</organism>
<comment type="function">
    <text evidence="1">The S-layer is a paracrystalline mono-layered assembly of proteins which coat the surface of bacteria.</text>
</comment>
<reference evidence="6" key="1">
    <citation type="journal article" date="2011" name="Microb. Cell Fact.">
        <title>Heterologous protein display on the cell surface of lactic acid bacteria mediated by the s-layer protein.</title>
        <authorList>
            <person name="Hu S."/>
            <person name="Kong J."/>
            <person name="Sun Z."/>
            <person name="Han L."/>
            <person name="Kong W."/>
            <person name="Yang P."/>
        </authorList>
    </citation>
    <scope>NUCLEOTIDE SEQUENCE</scope>
    <source>
        <strain evidence="6">K2-4-3</strain>
    </source>
</reference>
<dbReference type="InterPro" id="IPR055005">
    <property type="entry name" value="SlpA_D2"/>
</dbReference>
<evidence type="ECO:0000256" key="2">
    <source>
        <dbReference type="SAM" id="SignalP"/>
    </source>
</evidence>
<dbReference type="GO" id="GO:0005199">
    <property type="term" value="F:structural constituent of cell wall"/>
    <property type="evidence" value="ECO:0007669"/>
    <property type="project" value="InterPro"/>
</dbReference>
<feature type="chain" id="PRO_5039570455" description="S-layer protein" evidence="2">
    <location>
        <begin position="24"/>
        <end position="440"/>
    </location>
</feature>
<proteinExistence type="predicted"/>
<keyword evidence="1" id="KW-0134">Cell wall</keyword>
<keyword evidence="1" id="KW-0964">Secreted</keyword>
<evidence type="ECO:0000256" key="1">
    <source>
        <dbReference type="PIRNR" id="PIRNR037863"/>
    </source>
</evidence>
<sequence length="440" mass="46832">MKKNLRIVSAAAAALLAVAPVAAAGVSSVSAAPVQSATQLGTVPALSNGDTVNVKPNVSLNTSAYEGVKANISVSFSATVNGTTAVSNFKPGASEISLWKDEKDKVTQVTDLQQVTSSNAGATYQVKMTNVGLNFGSQNANKKITLTFPAGDGFKLASNNSFTNSRTIQLDKNGTVTLNEVVLHVTAKDFANPAVVNWYNTATNSVVSTGNIELFAGSDAGKMNVAQVVSAALKKYHASNYGTAANKESSTISYSNNLVEALKAAGVEVKDNWFVAPKSFTFNMTATANNNDASRTLAVTVNVPNGKDMTVPSQSKTIMHNAYYYDKNAKRVGTDKLTRYNSVTVAMSTTTINGKAYYEVVENGKATGKFINADNIDGTKRTLKHNAYVYKSSKKRANKVVLKKGTEVTTYGGTYTFKNGKQYYKIGNNTDKTYVKASNF</sequence>
<protein>
    <recommendedName>
        <fullName evidence="1">S-layer protein</fullName>
    </recommendedName>
</protein>
<dbReference type="InterPro" id="IPR024968">
    <property type="entry name" value="SlpA_C_lactobacillus"/>
</dbReference>
<evidence type="ECO:0000313" key="6">
    <source>
        <dbReference type="EMBL" id="AEJ08069.1"/>
    </source>
</evidence>
<keyword evidence="1" id="KW-0701">S-layer</keyword>
<feature type="domain" description="S-layer protein C-terminal" evidence="3">
    <location>
        <begin position="374"/>
        <end position="438"/>
    </location>
</feature>
<dbReference type="GO" id="GO:0009274">
    <property type="term" value="C:peptidoglycan-based cell wall"/>
    <property type="evidence" value="ECO:0007669"/>
    <property type="project" value="InterPro"/>
</dbReference>
<dbReference type="Pfam" id="PF22797">
    <property type="entry name" value="SlpA_D2"/>
    <property type="match status" value="1"/>
</dbReference>
<dbReference type="Pfam" id="PF22796">
    <property type="entry name" value="SlpA_N"/>
    <property type="match status" value="1"/>
</dbReference>
<evidence type="ECO:0000259" key="3">
    <source>
        <dbReference type="Pfam" id="PF03217"/>
    </source>
</evidence>
<dbReference type="EMBL" id="HQ716719">
    <property type="protein sequence ID" value="AEJ08069.1"/>
    <property type="molecule type" value="Genomic_DNA"/>
</dbReference>
<evidence type="ECO:0000259" key="5">
    <source>
        <dbReference type="Pfam" id="PF22797"/>
    </source>
</evidence>
<evidence type="ECO:0000259" key="4">
    <source>
        <dbReference type="Pfam" id="PF22796"/>
    </source>
</evidence>
<dbReference type="GO" id="GO:0030115">
    <property type="term" value="C:S-layer"/>
    <property type="evidence" value="ECO:0007669"/>
    <property type="project" value="UniProtKB-SubCell"/>
</dbReference>
<dbReference type="AlphaFoldDB" id="F8T7L9"/>